<dbReference type="AlphaFoldDB" id="W9HE11"/>
<dbReference type="OrthoDB" id="5131365at2759"/>
<proteinExistence type="predicted"/>
<organism evidence="2 3">
    <name type="scientific">Fusarium oxysporum NRRL 32931</name>
    <dbReference type="NCBI Taxonomy" id="660029"/>
    <lineage>
        <taxon>Eukaryota</taxon>
        <taxon>Fungi</taxon>
        <taxon>Dikarya</taxon>
        <taxon>Ascomycota</taxon>
        <taxon>Pezizomycotina</taxon>
        <taxon>Sordariomycetes</taxon>
        <taxon>Hypocreomycetidae</taxon>
        <taxon>Hypocreales</taxon>
        <taxon>Nectriaceae</taxon>
        <taxon>Fusarium</taxon>
        <taxon>Fusarium oxysporum species complex</taxon>
    </lineage>
</organism>
<accession>W9HE11</accession>
<protein>
    <submittedName>
        <fullName evidence="2">Uncharacterized protein</fullName>
    </submittedName>
</protein>
<dbReference type="EMBL" id="KI928673">
    <property type="protein sequence ID" value="EWY79240.1"/>
    <property type="molecule type" value="Genomic_DNA"/>
</dbReference>
<feature type="compositionally biased region" description="Basic and acidic residues" evidence="1">
    <location>
        <begin position="57"/>
        <end position="69"/>
    </location>
</feature>
<evidence type="ECO:0000313" key="2">
    <source>
        <dbReference type="EMBL" id="EWY79240.1"/>
    </source>
</evidence>
<name>W9HE11_FUSOX</name>
<sequence length="69" mass="7578">MNDDDSDLISWATDDEGANLDLASQSAEIRNATLLGQIRNGRSSLPCNLPNGTKRSLPYDEQPRRVCTT</sequence>
<reference evidence="2 3" key="1">
    <citation type="submission" date="2011-06" db="EMBL/GenBank/DDBJ databases">
        <title>The Genome Sequence of Fusarium oxysporum FOSC 3-a.</title>
        <authorList>
            <consortium name="The Broad Institute Genome Sequencing Platform"/>
            <person name="Ma L.-J."/>
            <person name="Gale L.R."/>
            <person name="Schwartz D.C."/>
            <person name="Zhou S."/>
            <person name="Corby-Kistler H."/>
            <person name="Young S.K."/>
            <person name="Zeng Q."/>
            <person name="Gargeya S."/>
            <person name="Fitzgerald M."/>
            <person name="Haas B."/>
            <person name="Abouelleil A."/>
            <person name="Alvarado L."/>
            <person name="Arachchi H.M."/>
            <person name="Berlin A."/>
            <person name="Brown A."/>
            <person name="Chapman S.B."/>
            <person name="Chen Z."/>
            <person name="Dunbar C."/>
            <person name="Freedman E."/>
            <person name="Gearin G."/>
            <person name="Gellesch M."/>
            <person name="Goldberg J."/>
            <person name="Griggs A."/>
            <person name="Gujja S."/>
            <person name="Heiman D."/>
            <person name="Howarth C."/>
            <person name="Larson L."/>
            <person name="Lui A."/>
            <person name="MacDonald P.J.P."/>
            <person name="Mehta T."/>
            <person name="Montmayeur A."/>
            <person name="Murphy C."/>
            <person name="Neiman D."/>
            <person name="Pearson M."/>
            <person name="Priest M."/>
            <person name="Roberts A."/>
            <person name="Saif S."/>
            <person name="Shea T."/>
            <person name="Shenoy N."/>
            <person name="Sisk P."/>
            <person name="Stolte C."/>
            <person name="Sykes S."/>
            <person name="Wortman J."/>
            <person name="Nusbaum C."/>
            <person name="Birren B."/>
        </authorList>
    </citation>
    <scope>NUCLEOTIDE SEQUENCE [LARGE SCALE GENOMIC DNA]</scope>
    <source>
        <strain evidence="2 3">FOSC 3-a</strain>
    </source>
</reference>
<dbReference type="HOGENOM" id="CLU_2722299_0_0_1"/>
<evidence type="ECO:0000256" key="1">
    <source>
        <dbReference type="SAM" id="MobiDB-lite"/>
    </source>
</evidence>
<evidence type="ECO:0000313" key="3">
    <source>
        <dbReference type="Proteomes" id="UP000030753"/>
    </source>
</evidence>
<dbReference type="Proteomes" id="UP000030753">
    <property type="component" value="Unassembled WGS sequence"/>
</dbReference>
<gene>
    <name evidence="2" type="ORF">FOYG_17581</name>
</gene>
<feature type="region of interest" description="Disordered" evidence="1">
    <location>
        <begin position="46"/>
        <end position="69"/>
    </location>
</feature>